<dbReference type="SUPFAM" id="SSF49384">
    <property type="entry name" value="Carbohydrate-binding domain"/>
    <property type="match status" value="1"/>
</dbReference>
<dbReference type="GO" id="GO:0004553">
    <property type="term" value="F:hydrolase activity, hydrolyzing O-glycosyl compounds"/>
    <property type="evidence" value="ECO:0007669"/>
    <property type="project" value="InterPro"/>
</dbReference>
<feature type="domain" description="Fibronectin type-III" evidence="7">
    <location>
        <begin position="52"/>
        <end position="145"/>
    </location>
</feature>
<feature type="chain" id="PRO_5030526801" description="Fibronectin type III domain-containing protein" evidence="6">
    <location>
        <begin position="29"/>
        <end position="356"/>
    </location>
</feature>
<accession>A0A7W5AR55</accession>
<evidence type="ECO:0000259" key="8">
    <source>
        <dbReference type="PROSITE" id="PS51173"/>
    </source>
</evidence>
<gene>
    <name evidence="9" type="ORF">FHR83_008665</name>
</gene>
<dbReference type="EMBL" id="JACHXF010000031">
    <property type="protein sequence ID" value="MBB3100938.1"/>
    <property type="molecule type" value="Genomic_DNA"/>
</dbReference>
<dbReference type="InterPro" id="IPR001919">
    <property type="entry name" value="CBD2"/>
</dbReference>
<feature type="domain" description="CBM2" evidence="8">
    <location>
        <begin position="246"/>
        <end position="356"/>
    </location>
</feature>
<dbReference type="RefSeq" id="WP_229795727.1">
    <property type="nucleotide sequence ID" value="NZ_BMPW01000036.1"/>
</dbReference>
<comment type="caution">
    <text evidence="9">The sequence shown here is derived from an EMBL/GenBank/DDBJ whole genome shotgun (WGS) entry which is preliminary data.</text>
</comment>
<dbReference type="GO" id="GO:0000272">
    <property type="term" value="P:polysaccharide catabolic process"/>
    <property type="evidence" value="ECO:0007669"/>
    <property type="project" value="UniProtKB-KW"/>
</dbReference>
<evidence type="ECO:0000256" key="4">
    <source>
        <dbReference type="ARBA" id="ARBA00023326"/>
    </source>
</evidence>
<dbReference type="PANTHER" id="PTHR46708">
    <property type="entry name" value="TENASCIN"/>
    <property type="match status" value="1"/>
</dbReference>
<dbReference type="PROSITE" id="PS50853">
    <property type="entry name" value="FN3"/>
    <property type="match status" value="2"/>
</dbReference>
<evidence type="ECO:0000256" key="3">
    <source>
        <dbReference type="ARBA" id="ARBA00023295"/>
    </source>
</evidence>
<dbReference type="InterPro" id="IPR012291">
    <property type="entry name" value="CBM2_carb-bd_dom_sf"/>
</dbReference>
<keyword evidence="3" id="KW-0378">Hydrolase</keyword>
<name>A0A7W5AR55_9ACTN</name>
<keyword evidence="10" id="KW-1185">Reference proteome</keyword>
<reference evidence="9 10" key="1">
    <citation type="submission" date="2020-08" db="EMBL/GenBank/DDBJ databases">
        <title>Genomic Encyclopedia of Type Strains, Phase III (KMG-III): the genomes of soil and plant-associated and newly described type strains.</title>
        <authorList>
            <person name="Whitman W."/>
        </authorList>
    </citation>
    <scope>NUCLEOTIDE SEQUENCE [LARGE SCALE GENOMIC DNA]</scope>
    <source>
        <strain evidence="9 10">CECT 3287</strain>
    </source>
</reference>
<evidence type="ECO:0000259" key="7">
    <source>
        <dbReference type="PROSITE" id="PS50853"/>
    </source>
</evidence>
<feature type="signal peptide" evidence="6">
    <location>
        <begin position="1"/>
        <end position="28"/>
    </location>
</feature>
<dbReference type="SUPFAM" id="SSF49265">
    <property type="entry name" value="Fibronectin type III"/>
    <property type="match status" value="2"/>
</dbReference>
<keyword evidence="4" id="KW-0624">Polysaccharide degradation</keyword>
<dbReference type="InterPro" id="IPR008965">
    <property type="entry name" value="CBM2/CBM3_carb-bd_dom_sf"/>
</dbReference>
<dbReference type="Pfam" id="PF00041">
    <property type="entry name" value="fn3"/>
    <property type="match status" value="1"/>
</dbReference>
<keyword evidence="6" id="KW-0732">Signal</keyword>
<organism evidence="9 10">
    <name type="scientific">Actinoplanes campanulatus</name>
    <dbReference type="NCBI Taxonomy" id="113559"/>
    <lineage>
        <taxon>Bacteria</taxon>
        <taxon>Bacillati</taxon>
        <taxon>Actinomycetota</taxon>
        <taxon>Actinomycetes</taxon>
        <taxon>Micromonosporales</taxon>
        <taxon>Micromonosporaceae</taxon>
        <taxon>Actinoplanes</taxon>
    </lineage>
</organism>
<keyword evidence="2" id="KW-0119">Carbohydrate metabolism</keyword>
<feature type="compositionally biased region" description="Pro residues" evidence="5">
    <location>
        <begin position="31"/>
        <end position="53"/>
    </location>
</feature>
<evidence type="ECO:0000256" key="6">
    <source>
        <dbReference type="SAM" id="SignalP"/>
    </source>
</evidence>
<evidence type="ECO:0000256" key="1">
    <source>
        <dbReference type="ARBA" id="ARBA00022737"/>
    </source>
</evidence>
<dbReference type="Gene3D" id="2.60.40.290">
    <property type="match status" value="1"/>
</dbReference>
<keyword evidence="3" id="KW-0326">Glycosidase</keyword>
<dbReference type="InterPro" id="IPR003961">
    <property type="entry name" value="FN3_dom"/>
</dbReference>
<dbReference type="Gene3D" id="2.60.40.10">
    <property type="entry name" value="Immunoglobulins"/>
    <property type="match status" value="2"/>
</dbReference>
<feature type="region of interest" description="Disordered" evidence="5">
    <location>
        <begin position="30"/>
        <end position="54"/>
    </location>
</feature>
<dbReference type="Pfam" id="PF00553">
    <property type="entry name" value="CBM_2"/>
    <property type="match status" value="1"/>
</dbReference>
<protein>
    <recommendedName>
        <fullName evidence="11">Fibronectin type III domain-containing protein</fullName>
    </recommendedName>
</protein>
<proteinExistence type="predicted"/>
<dbReference type="PANTHER" id="PTHR46708:SF2">
    <property type="entry name" value="FIBRONECTIN TYPE-III DOMAIN-CONTAINING PROTEIN"/>
    <property type="match status" value="1"/>
</dbReference>
<evidence type="ECO:0000256" key="2">
    <source>
        <dbReference type="ARBA" id="ARBA00023277"/>
    </source>
</evidence>
<dbReference type="GO" id="GO:0030247">
    <property type="term" value="F:polysaccharide binding"/>
    <property type="evidence" value="ECO:0007669"/>
    <property type="project" value="UniProtKB-UniRule"/>
</dbReference>
<dbReference type="InterPro" id="IPR050991">
    <property type="entry name" value="ECM_Regulatory_Proteins"/>
</dbReference>
<dbReference type="SMART" id="SM00637">
    <property type="entry name" value="CBD_II"/>
    <property type="match status" value="1"/>
</dbReference>
<dbReference type="InterPro" id="IPR013783">
    <property type="entry name" value="Ig-like_fold"/>
</dbReference>
<sequence length="356" mass="36675">MPRHRLLWAATFLAAATTLLALTGPAVAAPTPTPVPTPTAAPTTPPPPRPAPPTDLRVTAVTPTSVTLSWTASTGGLSNVVGYSVNYYQAFNDIYWAQPVDNVTTVTVTSSISPTRQYTFSVFARSADGQTSTSTAPVTVVTPAVSTGDTTPPSAPSGLAVGAVTEAGAELSWSPSTDDTAVTGYQVYWFDGWFTSVLVGTATGTTFIAQSRPGPGPRPSFYVRAKDAAGNLSIASNLVAAPVTTTPPPPRICRVAYRTTTEWTGGFVAEVTVTNTGTTAVDDWSLAVSVGGDQQITSAWHATVRQDGPNVTLTAAHWNRTIPPGGSVTAGLTGRWSASNALPVSASLNGNPCTLA</sequence>
<keyword evidence="1" id="KW-0677">Repeat</keyword>
<dbReference type="InterPro" id="IPR036116">
    <property type="entry name" value="FN3_sf"/>
</dbReference>
<feature type="domain" description="Fibronectin type-III" evidence="7">
    <location>
        <begin position="152"/>
        <end position="249"/>
    </location>
</feature>
<evidence type="ECO:0000313" key="10">
    <source>
        <dbReference type="Proteomes" id="UP000590749"/>
    </source>
</evidence>
<evidence type="ECO:0008006" key="11">
    <source>
        <dbReference type="Google" id="ProtNLM"/>
    </source>
</evidence>
<dbReference type="PROSITE" id="PS51173">
    <property type="entry name" value="CBM2"/>
    <property type="match status" value="1"/>
</dbReference>
<dbReference type="AlphaFoldDB" id="A0A7W5AR55"/>
<dbReference type="CDD" id="cd00063">
    <property type="entry name" value="FN3"/>
    <property type="match status" value="2"/>
</dbReference>
<evidence type="ECO:0000256" key="5">
    <source>
        <dbReference type="SAM" id="MobiDB-lite"/>
    </source>
</evidence>
<dbReference type="Proteomes" id="UP000590749">
    <property type="component" value="Unassembled WGS sequence"/>
</dbReference>
<dbReference type="SMART" id="SM00060">
    <property type="entry name" value="FN3"/>
    <property type="match status" value="2"/>
</dbReference>
<evidence type="ECO:0000313" key="9">
    <source>
        <dbReference type="EMBL" id="MBB3100938.1"/>
    </source>
</evidence>